<dbReference type="InterPro" id="IPR017853">
    <property type="entry name" value="GH"/>
</dbReference>
<dbReference type="EMBL" id="FQUX01000001">
    <property type="protein sequence ID" value="SHE73446.1"/>
    <property type="molecule type" value="Genomic_DNA"/>
</dbReference>
<dbReference type="SUPFAM" id="SSF51445">
    <property type="entry name" value="(Trans)glycosidases"/>
    <property type="match status" value="1"/>
</dbReference>
<evidence type="ECO:0008006" key="3">
    <source>
        <dbReference type="Google" id="ProtNLM"/>
    </source>
</evidence>
<reference evidence="2" key="1">
    <citation type="submission" date="2016-11" db="EMBL/GenBank/DDBJ databases">
        <authorList>
            <person name="Varghese N."/>
            <person name="Submissions S."/>
        </authorList>
    </citation>
    <scope>NUCLEOTIDE SEQUENCE [LARGE SCALE GENOMIC DNA]</scope>
    <source>
        <strain evidence="2">DSM 17539</strain>
    </source>
</reference>
<evidence type="ECO:0000313" key="2">
    <source>
        <dbReference type="Proteomes" id="UP000184406"/>
    </source>
</evidence>
<name>A0A1M4VWW5_9FLAO</name>
<proteinExistence type="predicted"/>
<gene>
    <name evidence="1" type="ORF">SAMN03080594_1011126</name>
</gene>
<keyword evidence="2" id="KW-1185">Reference proteome</keyword>
<dbReference type="AlphaFoldDB" id="A0A1M4VWW5"/>
<sequence length="366" mass="42515">MTKRIIRMKYAFTIAILLSTICLCSYSYKPKTTSVSIQGEQFYINDQITYKNRYWKGNKIEGLLFNSRMVQGIFDDLNSDTRDNFKYPDSNKWDAERNTAEFVNAMEDWKAHGLLSFTLNLQGGSPLGYGNHGWINSTFDSLGNLREDYMNRLEKILERSNELGMVVILGYFYFGQDEQLKDEQAVLKAVDNITHWILEKGYKNILIEINNECDIKYDHPILQPQRVSELIKRVQDISGHKLLVSTSYSGNKIPSSEIIASSDFVLLHGNGVKDPERIKEMVELVRQSESYSPKPILFNEDDHFDFDKESYNLLSATESYASWGYFDFRMKWEDYNSGFQSVPVDWTISSDRKKAFFNKLKEITGY</sequence>
<evidence type="ECO:0000313" key="1">
    <source>
        <dbReference type="EMBL" id="SHE73446.1"/>
    </source>
</evidence>
<accession>A0A1M4VWW5</accession>
<dbReference type="Proteomes" id="UP000184406">
    <property type="component" value="Unassembled WGS sequence"/>
</dbReference>
<protein>
    <recommendedName>
        <fullName evidence="3">Cellulase (Glycosyl hydrolase family 5)</fullName>
    </recommendedName>
</protein>
<organism evidence="1 2">
    <name type="scientific">Arenibacter palladensis</name>
    <dbReference type="NCBI Taxonomy" id="237373"/>
    <lineage>
        <taxon>Bacteria</taxon>
        <taxon>Pseudomonadati</taxon>
        <taxon>Bacteroidota</taxon>
        <taxon>Flavobacteriia</taxon>
        <taxon>Flavobacteriales</taxon>
        <taxon>Flavobacteriaceae</taxon>
        <taxon>Arenibacter</taxon>
    </lineage>
</organism>
<dbReference type="Gene3D" id="3.20.20.80">
    <property type="entry name" value="Glycosidases"/>
    <property type="match status" value="1"/>
</dbReference>